<evidence type="ECO:0000313" key="4">
    <source>
        <dbReference type="EMBL" id="KAH7510655.1"/>
    </source>
</evidence>
<feature type="repeat" description="PPR" evidence="3">
    <location>
        <begin position="316"/>
        <end position="346"/>
    </location>
</feature>
<comment type="similarity">
    <text evidence="1">Belongs to the PPR family. P subfamily.</text>
</comment>
<feature type="repeat" description="PPR" evidence="3">
    <location>
        <begin position="113"/>
        <end position="143"/>
    </location>
</feature>
<dbReference type="AlphaFoldDB" id="A0A978U879"/>
<evidence type="ECO:0000256" key="2">
    <source>
        <dbReference type="ARBA" id="ARBA00022737"/>
    </source>
</evidence>
<dbReference type="InterPro" id="IPR011990">
    <property type="entry name" value="TPR-like_helical_dom_sf"/>
</dbReference>
<evidence type="ECO:0000256" key="3">
    <source>
        <dbReference type="PROSITE-ProRule" id="PRU00708"/>
    </source>
</evidence>
<dbReference type="Pfam" id="PF12854">
    <property type="entry name" value="PPR_1"/>
    <property type="match status" value="1"/>
</dbReference>
<feature type="repeat" description="PPR" evidence="3">
    <location>
        <begin position="78"/>
        <end position="112"/>
    </location>
</feature>
<protein>
    <recommendedName>
        <fullName evidence="6">Pentatricopeptide repeat-containing protein At4g17915</fullName>
    </recommendedName>
</protein>
<dbReference type="NCBIfam" id="TIGR00756">
    <property type="entry name" value="PPR"/>
    <property type="match status" value="8"/>
</dbReference>
<organism evidence="4 5">
    <name type="scientific">Ziziphus jujuba var. spinosa</name>
    <dbReference type="NCBI Taxonomy" id="714518"/>
    <lineage>
        <taxon>Eukaryota</taxon>
        <taxon>Viridiplantae</taxon>
        <taxon>Streptophyta</taxon>
        <taxon>Embryophyta</taxon>
        <taxon>Tracheophyta</taxon>
        <taxon>Spermatophyta</taxon>
        <taxon>Magnoliopsida</taxon>
        <taxon>eudicotyledons</taxon>
        <taxon>Gunneridae</taxon>
        <taxon>Pentapetalae</taxon>
        <taxon>rosids</taxon>
        <taxon>fabids</taxon>
        <taxon>Rosales</taxon>
        <taxon>Rhamnaceae</taxon>
        <taxon>Paliureae</taxon>
        <taxon>Ziziphus</taxon>
    </lineage>
</organism>
<sequence>MHLGFHRTDGSSRKRFPFLSRLLRFVFIGKLSKVMYIRVKKLSTRLLNICVASLCKAKQLGKAEAVIVDGVRLGILPDVVTYNTLIDAYCRFVGLDAAYSILYRMKEAGISPDVITYNSLMAGATRKRLLKQSLDLFDYMLREATFNIMINGLCKNGYVDNAFGLFRNVCHAFVPRLMTYNILIDGLCKAGRLRTARGIIKELQESGPEPNAITYNIMLKFYFRSKQYDQGLQLMSEIRSNGFTFDGFAYCTVMSALIKTGRIKEANACAEQMMNNGIELDLVSYNTLMYLYCKECNFGAAFKLLDEIQKGGLECDQYTHTILISGLCKAGHIVEAQQHFNKMNSLGFSNLAALNCLIDGLCKHGRIDQAMELFEAMEIKDSITYTSLVHNLCKARRFLCASKLMLTCFRGGMRVLRCTQRAVLDGLRNSGFRNEARKLQSKIQLARMLN</sequence>
<evidence type="ECO:0000313" key="5">
    <source>
        <dbReference type="Proteomes" id="UP000813462"/>
    </source>
</evidence>
<dbReference type="Proteomes" id="UP000813462">
    <property type="component" value="Unassembled WGS sequence"/>
</dbReference>
<evidence type="ECO:0008006" key="6">
    <source>
        <dbReference type="Google" id="ProtNLM"/>
    </source>
</evidence>
<proteinExistence type="inferred from homology"/>
<dbReference type="GO" id="GO:0031930">
    <property type="term" value="P:mitochondria-nucleus signaling pathway"/>
    <property type="evidence" value="ECO:0007669"/>
    <property type="project" value="TreeGrafter"/>
</dbReference>
<dbReference type="EMBL" id="JAEACU010000398">
    <property type="protein sequence ID" value="KAH7510655.1"/>
    <property type="molecule type" value="Genomic_DNA"/>
</dbReference>
<feature type="repeat" description="PPR" evidence="3">
    <location>
        <begin position="176"/>
        <end position="210"/>
    </location>
</feature>
<gene>
    <name evidence="4" type="ORF">FEM48_ZijujUnG0102700</name>
</gene>
<keyword evidence="2" id="KW-0677">Repeat</keyword>
<feature type="repeat" description="PPR" evidence="3">
    <location>
        <begin position="246"/>
        <end position="280"/>
    </location>
</feature>
<feature type="repeat" description="PPR" evidence="3">
    <location>
        <begin position="350"/>
        <end position="384"/>
    </location>
</feature>
<feature type="repeat" description="PPR" evidence="3">
    <location>
        <begin position="211"/>
        <end position="245"/>
    </location>
</feature>
<name>A0A978U879_ZIZJJ</name>
<dbReference type="GO" id="GO:0009507">
    <property type="term" value="C:chloroplast"/>
    <property type="evidence" value="ECO:0007669"/>
    <property type="project" value="TreeGrafter"/>
</dbReference>
<dbReference type="PANTHER" id="PTHR47936:SF1">
    <property type="entry name" value="PENTATRICOPEPTIDE REPEAT-CONTAINING PROTEIN GUN1, CHLOROPLASTIC"/>
    <property type="match status" value="1"/>
</dbReference>
<comment type="caution">
    <text evidence="4">The sequence shown here is derived from an EMBL/GenBank/DDBJ whole genome shotgun (WGS) entry which is preliminary data.</text>
</comment>
<accession>A0A978U879</accession>
<dbReference type="InterPro" id="IPR002885">
    <property type="entry name" value="PPR_rpt"/>
</dbReference>
<dbReference type="PANTHER" id="PTHR47936">
    <property type="entry name" value="PPR_LONG DOMAIN-CONTAINING PROTEIN"/>
    <property type="match status" value="1"/>
</dbReference>
<dbReference type="Pfam" id="PF01535">
    <property type="entry name" value="PPR"/>
    <property type="match status" value="1"/>
</dbReference>
<dbReference type="Gene3D" id="1.25.40.10">
    <property type="entry name" value="Tetratricopeptide repeat domain"/>
    <property type="match status" value="4"/>
</dbReference>
<feature type="repeat" description="PPR" evidence="3">
    <location>
        <begin position="281"/>
        <end position="315"/>
    </location>
</feature>
<reference evidence="4" key="1">
    <citation type="journal article" date="2021" name="Front. Plant Sci.">
        <title>Chromosome-Scale Genome Assembly for Chinese Sour Jujube and Insights Into Its Genome Evolution and Domestication Signature.</title>
        <authorList>
            <person name="Shen L.-Y."/>
            <person name="Luo H."/>
            <person name="Wang X.-L."/>
            <person name="Wang X.-M."/>
            <person name="Qiu X.-J."/>
            <person name="Liu H."/>
            <person name="Zhou S.-S."/>
            <person name="Jia K.-H."/>
            <person name="Nie S."/>
            <person name="Bao Y.-T."/>
            <person name="Zhang R.-G."/>
            <person name="Yun Q.-Z."/>
            <person name="Chai Y.-H."/>
            <person name="Lu J.-Y."/>
            <person name="Li Y."/>
            <person name="Zhao S.-W."/>
            <person name="Mao J.-F."/>
            <person name="Jia S.-G."/>
            <person name="Mao Y.-M."/>
        </authorList>
    </citation>
    <scope>NUCLEOTIDE SEQUENCE</scope>
    <source>
        <strain evidence="4">AT0</strain>
        <tissue evidence="4">Leaf</tissue>
    </source>
</reference>
<evidence type="ECO:0000256" key="1">
    <source>
        <dbReference type="ARBA" id="ARBA00007626"/>
    </source>
</evidence>
<dbReference type="SUPFAM" id="SSF81901">
    <property type="entry name" value="HCP-like"/>
    <property type="match status" value="1"/>
</dbReference>
<dbReference type="PROSITE" id="PS51375">
    <property type="entry name" value="PPR"/>
    <property type="match status" value="8"/>
</dbReference>
<dbReference type="Pfam" id="PF13041">
    <property type="entry name" value="PPR_2"/>
    <property type="match status" value="4"/>
</dbReference>
<dbReference type="GO" id="GO:0010019">
    <property type="term" value="P:chloroplast-nucleus signaling pathway"/>
    <property type="evidence" value="ECO:0007669"/>
    <property type="project" value="TreeGrafter"/>
</dbReference>